<dbReference type="PRINTS" id="PR00973">
    <property type="entry name" value="RIBOSOMALS17"/>
</dbReference>
<feature type="compositionally biased region" description="Basic residues" evidence="7">
    <location>
        <begin position="85"/>
        <end position="95"/>
    </location>
</feature>
<dbReference type="HAMAP" id="MF_01345_B">
    <property type="entry name" value="Ribosomal_uS17_B"/>
    <property type="match status" value="1"/>
</dbReference>
<keyword evidence="3 6" id="KW-0694">RNA-binding</keyword>
<dbReference type="GO" id="GO:0022627">
    <property type="term" value="C:cytosolic small ribosomal subunit"/>
    <property type="evidence" value="ECO:0007669"/>
    <property type="project" value="UniProtKB-UniRule"/>
</dbReference>
<dbReference type="PANTHER" id="PTHR10744">
    <property type="entry name" value="40S RIBOSOMAL PROTEIN S11 FAMILY MEMBER"/>
    <property type="match status" value="1"/>
</dbReference>
<evidence type="ECO:0000256" key="4">
    <source>
        <dbReference type="ARBA" id="ARBA00022980"/>
    </source>
</evidence>
<dbReference type="PANTHER" id="PTHR10744:SF1">
    <property type="entry name" value="SMALL RIBOSOMAL SUBUNIT PROTEIN US17M"/>
    <property type="match status" value="1"/>
</dbReference>
<dbReference type="NCBIfam" id="TIGR03635">
    <property type="entry name" value="uS17_bact"/>
    <property type="match status" value="1"/>
</dbReference>
<dbReference type="OrthoDB" id="9811714at2"/>
<dbReference type="NCBIfam" id="NF004123">
    <property type="entry name" value="PRK05610.1"/>
    <property type="match status" value="1"/>
</dbReference>
<dbReference type="PATRIC" id="fig|1097667.3.peg.3184"/>
<keyword evidence="4 6" id="KW-0689">Ribosomal protein</keyword>
<feature type="compositionally biased region" description="Low complexity" evidence="7">
    <location>
        <begin position="22"/>
        <end position="39"/>
    </location>
</feature>
<feature type="region of interest" description="Disordered" evidence="7">
    <location>
        <begin position="1"/>
        <end position="127"/>
    </location>
</feature>
<dbReference type="InterPro" id="IPR000266">
    <property type="entry name" value="Ribosomal_uS17"/>
</dbReference>
<dbReference type="GO" id="GO:0019843">
    <property type="term" value="F:rRNA binding"/>
    <property type="evidence" value="ECO:0007669"/>
    <property type="project" value="UniProtKB-UniRule"/>
</dbReference>
<organism evidence="8 9">
    <name type="scientific">Patulibacter medicamentivorans</name>
    <dbReference type="NCBI Taxonomy" id="1097667"/>
    <lineage>
        <taxon>Bacteria</taxon>
        <taxon>Bacillati</taxon>
        <taxon>Actinomycetota</taxon>
        <taxon>Thermoleophilia</taxon>
        <taxon>Solirubrobacterales</taxon>
        <taxon>Patulibacteraceae</taxon>
        <taxon>Patulibacter</taxon>
    </lineage>
</organism>
<evidence type="ECO:0000256" key="3">
    <source>
        <dbReference type="ARBA" id="ARBA00022884"/>
    </source>
</evidence>
<dbReference type="InterPro" id="IPR019984">
    <property type="entry name" value="Ribosomal_uS17_bact/chlr"/>
</dbReference>
<dbReference type="InterPro" id="IPR012340">
    <property type="entry name" value="NA-bd_OB-fold"/>
</dbReference>
<comment type="caution">
    <text evidence="8">The sequence shown here is derived from an EMBL/GenBank/DDBJ whole genome shotgun (WGS) entry which is preliminary data.</text>
</comment>
<feature type="region of interest" description="Disordered" evidence="7">
    <location>
        <begin position="139"/>
        <end position="185"/>
    </location>
</feature>
<dbReference type="SUPFAM" id="SSF50249">
    <property type="entry name" value="Nucleic acid-binding proteins"/>
    <property type="match status" value="1"/>
</dbReference>
<keyword evidence="5 6" id="KW-0687">Ribonucleoprotein</keyword>
<evidence type="ECO:0000313" key="9">
    <source>
        <dbReference type="Proteomes" id="UP000005143"/>
    </source>
</evidence>
<feature type="compositionally biased region" description="Acidic residues" evidence="7">
    <location>
        <begin position="1"/>
        <end position="21"/>
    </location>
</feature>
<dbReference type="AlphaFoldDB" id="H0E8P9"/>
<comment type="similarity">
    <text evidence="1 6">Belongs to the universal ribosomal protein uS17 family.</text>
</comment>
<gene>
    <name evidence="6" type="primary">rpsQ</name>
    <name evidence="8" type="ORF">PAI11_32130</name>
</gene>
<proteinExistence type="inferred from homology"/>
<dbReference type="GO" id="GO:0003735">
    <property type="term" value="F:structural constituent of ribosome"/>
    <property type="evidence" value="ECO:0007669"/>
    <property type="project" value="UniProtKB-UniRule"/>
</dbReference>
<evidence type="ECO:0000256" key="5">
    <source>
        <dbReference type="ARBA" id="ARBA00023274"/>
    </source>
</evidence>
<evidence type="ECO:0000256" key="1">
    <source>
        <dbReference type="ARBA" id="ARBA00010254"/>
    </source>
</evidence>
<dbReference type="Pfam" id="PF00366">
    <property type="entry name" value="Ribosomal_S17"/>
    <property type="match status" value="1"/>
</dbReference>
<keyword evidence="2 6" id="KW-0699">rRNA-binding</keyword>
<name>H0E8P9_9ACTN</name>
<feature type="compositionally biased region" description="Basic and acidic residues" evidence="7">
    <location>
        <begin position="96"/>
        <end position="116"/>
    </location>
</feature>
<dbReference type="GO" id="GO:0006412">
    <property type="term" value="P:translation"/>
    <property type="evidence" value="ECO:0007669"/>
    <property type="project" value="UniProtKB-UniRule"/>
</dbReference>
<dbReference type="Gene3D" id="2.40.50.140">
    <property type="entry name" value="Nucleic acid-binding proteins"/>
    <property type="match status" value="1"/>
</dbReference>
<dbReference type="EMBL" id="AGUD01000246">
    <property type="protein sequence ID" value="EHN09927.1"/>
    <property type="molecule type" value="Genomic_DNA"/>
</dbReference>
<keyword evidence="9" id="KW-1185">Reference proteome</keyword>
<comment type="subunit">
    <text evidence="6">Part of the 30S ribosomal subunit.</text>
</comment>
<evidence type="ECO:0000313" key="8">
    <source>
        <dbReference type="EMBL" id="EHN09927.1"/>
    </source>
</evidence>
<sequence>MADENTENTEEAVDVTADETTEAAAATEETTEAAAVATEEQPEGPPADLSPSQRRQWYRQRQGATAKPQRTPEERARERAETRKAKAAARRRRRLQERERKTEKGEGTPPAEHEPGRVQIRQGVVSSAKGDKTIIVRIDAQKRHPKYHKIVRSSSKLQAHDEHNEAGEGDTVRVQSSRPMSKTKRWRLAEIVERAK</sequence>
<protein>
    <recommendedName>
        <fullName evidence="6">Small ribosomal subunit protein uS17</fullName>
    </recommendedName>
</protein>
<comment type="function">
    <text evidence="6">One of the primary rRNA binding proteins, it binds specifically to the 5'-end of 16S ribosomal RNA.</text>
</comment>
<feature type="compositionally biased region" description="Basic and acidic residues" evidence="7">
    <location>
        <begin position="70"/>
        <end position="84"/>
    </location>
</feature>
<accession>H0E8P9</accession>
<reference evidence="8 9" key="1">
    <citation type="journal article" date="2013" name="Biodegradation">
        <title>Quantitative proteomic analysis of ibuprofen-degrading Patulibacter sp. strain I11.</title>
        <authorList>
            <person name="Almeida B."/>
            <person name="Kjeldal H."/>
            <person name="Lolas I."/>
            <person name="Knudsen A.D."/>
            <person name="Carvalho G."/>
            <person name="Nielsen K.L."/>
            <person name="Barreto Crespo M.T."/>
            <person name="Stensballe A."/>
            <person name="Nielsen J.L."/>
        </authorList>
    </citation>
    <scope>NUCLEOTIDE SEQUENCE [LARGE SCALE GENOMIC DNA]</scope>
    <source>
        <strain evidence="8 9">I11</strain>
    </source>
</reference>
<evidence type="ECO:0000256" key="7">
    <source>
        <dbReference type="SAM" id="MobiDB-lite"/>
    </source>
</evidence>
<dbReference type="CDD" id="cd00364">
    <property type="entry name" value="Ribosomal_uS17"/>
    <property type="match status" value="1"/>
</dbReference>
<evidence type="ECO:0000256" key="6">
    <source>
        <dbReference type="HAMAP-Rule" id="MF_01345"/>
    </source>
</evidence>
<dbReference type="Proteomes" id="UP000005143">
    <property type="component" value="Unassembled WGS sequence"/>
</dbReference>
<evidence type="ECO:0000256" key="2">
    <source>
        <dbReference type="ARBA" id="ARBA00022730"/>
    </source>
</evidence>